<sequence>MSEPVLITVVGKSEVHHPAERGTVTLGVSFEGPETAASFEPAARVHTAIADELRKLAAQHPAPITWWSSGTLQTWSRRPWNAEGKILPPVFTTATTIEAKFADFAALAAWASRVALVGGVTVQGIEWALTEQTRDELRARVRREAVASAVHKAEDYARSLGLGGVSPVAIADPGMLEAGMMPSEFAPAPAGMRMAKAMSDSGGAIEFTPEHITIGATVHARFQAERATQ</sequence>
<name>A0A3M8AFM7_9MICO</name>
<evidence type="ECO:0000313" key="1">
    <source>
        <dbReference type="EMBL" id="RNB49930.1"/>
    </source>
</evidence>
<dbReference type="OrthoDB" id="3724496at2"/>
<accession>A0A3M8AFM7</accession>
<comment type="caution">
    <text evidence="1">The sequence shown here is derived from an EMBL/GenBank/DDBJ whole genome shotgun (WGS) entry which is preliminary data.</text>
</comment>
<protein>
    <submittedName>
        <fullName evidence="1">SIMPL domain-containing protein</fullName>
    </submittedName>
</protein>
<dbReference type="InterPro" id="IPR007497">
    <property type="entry name" value="SIMPL/DUF541"/>
</dbReference>
<reference evidence="1 2" key="1">
    <citation type="submission" date="2018-10" db="EMBL/GenBank/DDBJ databases">
        <title>Isolation, diversity and antibacterial activity of antinobacteria from the wheat rhizosphere soil.</title>
        <authorList>
            <person name="Sun T."/>
        </authorList>
    </citation>
    <scope>NUCLEOTIDE SEQUENCE [LARGE SCALE GENOMIC DNA]</scope>
    <source>
        <strain evidence="1 2">SJ-23</strain>
    </source>
</reference>
<dbReference type="AlphaFoldDB" id="A0A3M8AFM7"/>
<dbReference type="EMBL" id="RHHB01000013">
    <property type="protein sequence ID" value="RNB49930.1"/>
    <property type="molecule type" value="Genomic_DNA"/>
</dbReference>
<gene>
    <name evidence="1" type="ORF">EDM22_09170</name>
</gene>
<keyword evidence="2" id="KW-1185">Reference proteome</keyword>
<proteinExistence type="predicted"/>
<organism evidence="1 2">
    <name type="scientific">Agromyces tardus</name>
    <dbReference type="NCBI Taxonomy" id="2583849"/>
    <lineage>
        <taxon>Bacteria</taxon>
        <taxon>Bacillati</taxon>
        <taxon>Actinomycetota</taxon>
        <taxon>Actinomycetes</taxon>
        <taxon>Micrococcales</taxon>
        <taxon>Microbacteriaceae</taxon>
        <taxon>Agromyces</taxon>
    </lineage>
</organism>
<dbReference type="Gene3D" id="3.30.70.2970">
    <property type="entry name" value="Protein of unknown function (DUF541), domain 2"/>
    <property type="match status" value="1"/>
</dbReference>
<dbReference type="RefSeq" id="WP_122936757.1">
    <property type="nucleotide sequence ID" value="NZ_JBHSNT010000051.1"/>
</dbReference>
<dbReference type="Gene3D" id="3.30.110.170">
    <property type="entry name" value="Protein of unknown function (DUF541), domain 1"/>
    <property type="match status" value="1"/>
</dbReference>
<dbReference type="Proteomes" id="UP000275048">
    <property type="component" value="Unassembled WGS sequence"/>
</dbReference>
<dbReference type="Pfam" id="PF04402">
    <property type="entry name" value="SIMPL"/>
    <property type="match status" value="1"/>
</dbReference>
<evidence type="ECO:0000313" key="2">
    <source>
        <dbReference type="Proteomes" id="UP000275048"/>
    </source>
</evidence>